<proteinExistence type="predicted"/>
<dbReference type="InterPro" id="IPR011749">
    <property type="entry name" value="CHP02243"/>
</dbReference>
<name>A0A8J2U9L7_9BACT</name>
<keyword evidence="2" id="KW-1185">Reference proteome</keyword>
<dbReference type="AlphaFoldDB" id="A0A8J2U9L7"/>
<dbReference type="RefSeq" id="WP_188929113.1">
    <property type="nucleotide sequence ID" value="NZ_BMJC01000001.1"/>
</dbReference>
<dbReference type="EMBL" id="BMJC01000001">
    <property type="protein sequence ID" value="GGA88623.1"/>
    <property type="molecule type" value="Genomic_DNA"/>
</dbReference>
<evidence type="ECO:0000313" key="1">
    <source>
        <dbReference type="EMBL" id="GGA88623.1"/>
    </source>
</evidence>
<gene>
    <name evidence="1" type="ORF">GCM10011511_09810</name>
</gene>
<comment type="caution">
    <text evidence="1">The sequence shown here is derived from an EMBL/GenBank/DDBJ whole genome shotgun (WGS) entry which is preliminary data.</text>
</comment>
<organism evidence="1 2">
    <name type="scientific">Puia dinghuensis</name>
    <dbReference type="NCBI Taxonomy" id="1792502"/>
    <lineage>
        <taxon>Bacteria</taxon>
        <taxon>Pseudomonadati</taxon>
        <taxon>Bacteroidota</taxon>
        <taxon>Chitinophagia</taxon>
        <taxon>Chitinophagales</taxon>
        <taxon>Chitinophagaceae</taxon>
        <taxon>Puia</taxon>
    </lineage>
</organism>
<dbReference type="NCBIfam" id="TIGR02243">
    <property type="entry name" value="putative baseplate assembly protein"/>
    <property type="match status" value="1"/>
</dbReference>
<dbReference type="Proteomes" id="UP000607559">
    <property type="component" value="Unassembled WGS sequence"/>
</dbReference>
<evidence type="ECO:0000313" key="2">
    <source>
        <dbReference type="Proteomes" id="UP000607559"/>
    </source>
</evidence>
<protein>
    <submittedName>
        <fullName evidence="1">Putative baseplate assembly protein</fullName>
    </submittedName>
</protein>
<reference evidence="1" key="2">
    <citation type="submission" date="2020-09" db="EMBL/GenBank/DDBJ databases">
        <authorList>
            <person name="Sun Q."/>
            <person name="Zhou Y."/>
        </authorList>
    </citation>
    <scope>NUCLEOTIDE SEQUENCE</scope>
    <source>
        <strain evidence="1">CGMCC 1.15448</strain>
    </source>
</reference>
<accession>A0A8J2U9L7</accession>
<reference evidence="1" key="1">
    <citation type="journal article" date="2014" name="Int. J. Syst. Evol. Microbiol.">
        <title>Complete genome sequence of Corynebacterium casei LMG S-19264T (=DSM 44701T), isolated from a smear-ripened cheese.</title>
        <authorList>
            <consortium name="US DOE Joint Genome Institute (JGI-PGF)"/>
            <person name="Walter F."/>
            <person name="Albersmeier A."/>
            <person name="Kalinowski J."/>
            <person name="Ruckert C."/>
        </authorList>
    </citation>
    <scope>NUCLEOTIDE SEQUENCE</scope>
    <source>
        <strain evidence="1">CGMCC 1.15448</strain>
    </source>
</reference>
<sequence length="897" mass="94487">MSDSTTCGACAGLSLQTPGLVSNLPGLNAIAYRVGTQPTFLESMLAGLATSGQPALYGLTTRNDDDFTIALLDAWATVADVLTFYQERIANESYLRTAIEQLSVIELARLIGYELRPGVAADVYLSFIVNSASPIPTPNATAPAIQPPVMIPTGTQVQSVPAPGQQAQTFETIEGITARVEWNALTPRLTSPQVVSVDSTGILFRGLSTALNVGDIVLIVDASNQRKMRKVAAISPGVLSQTTSVTLADVTTMVSDAGATIVEMVPAGSLSGFGPDMGFADLVSSIMARQWEAADILTIMQMRQWSMEDLVAAVRNALAQPTPYGTQVYAMRKQALVFGYNAPLQVTYNSNGQLNPPSAWQEWTLTDTGTLLYLDAAYSGILAGSHIGIQQPDASSQPVAIDQAPVFGVISADVGSRTAYGLSTKTTTLSLDANVPWSGASTPLLSLIRQVTVYAQSELLTLADTPDPSAVTGNQLVLNGFYPGLLDGQVILLSGSRSDLAGTVASEAATLQDVSIVQGYTVLTFVDNLTYSYVRSSVTINANVAMATHGMTIKETLGGGDATQVFQSFQLKQSPLTYITAATPAGIISTLVIYVNDLLWKEVPYFYGHGPGEMIYITRQDASGMTTVTFGDGVTGARLPTGAGNIKATYRQGIGLPGLVGANQLTQLTNKPPGVKSVTNSLPANGAANAEGLSDGRMHATLTIMTLDRVVSLEDYQDFAAAYAGIGKALATWTWHAQKRCIYLTLAGVNGAAIDVTSTLYTDLKEAILEAGDPDVPVTIVSYQPIFFLLQANIIPDPIHIAADVQTAVEKALLGGFSFAQRAFGQPVALSEVIAVAQDVTGVVAVDMIAFNLSTDATPSIKNRLDASMPQPGAYSATPAQLLMIDPSNLQINLITS</sequence>